<comment type="caution">
    <text evidence="9">The sequence shown here is derived from an EMBL/GenBank/DDBJ whole genome shotgun (WGS) entry which is preliminary data.</text>
</comment>
<feature type="compositionally biased region" description="Low complexity" evidence="7">
    <location>
        <begin position="106"/>
        <end position="127"/>
    </location>
</feature>
<keyword evidence="4" id="KW-0547">Nucleotide-binding</keyword>
<evidence type="ECO:0000256" key="6">
    <source>
        <dbReference type="ARBA" id="ARBA00039970"/>
    </source>
</evidence>
<dbReference type="Proteomes" id="UP000627446">
    <property type="component" value="Unassembled WGS sequence"/>
</dbReference>
<dbReference type="InterPro" id="IPR051451">
    <property type="entry name" value="PhoH2-like"/>
</dbReference>
<dbReference type="InterPro" id="IPR027417">
    <property type="entry name" value="P-loop_NTPase"/>
</dbReference>
<evidence type="ECO:0000256" key="3">
    <source>
        <dbReference type="ARBA" id="ARBA00022490"/>
    </source>
</evidence>
<accession>A0A923HLZ0</accession>
<evidence type="ECO:0000313" key="10">
    <source>
        <dbReference type="Proteomes" id="UP000627446"/>
    </source>
</evidence>
<dbReference type="FunFam" id="3.40.50.300:FF:000013">
    <property type="entry name" value="PhoH family ATPase"/>
    <property type="match status" value="1"/>
</dbReference>
<dbReference type="PANTHER" id="PTHR30473">
    <property type="entry name" value="PROTEIN PHOH"/>
    <property type="match status" value="1"/>
</dbReference>
<evidence type="ECO:0000259" key="8">
    <source>
        <dbReference type="Pfam" id="PF02562"/>
    </source>
</evidence>
<dbReference type="PANTHER" id="PTHR30473:SF1">
    <property type="entry name" value="PHOH-LIKE PROTEIN"/>
    <property type="match status" value="1"/>
</dbReference>
<protein>
    <recommendedName>
        <fullName evidence="6">PhoH-like protein</fullName>
    </recommendedName>
</protein>
<evidence type="ECO:0000256" key="7">
    <source>
        <dbReference type="SAM" id="MobiDB-lite"/>
    </source>
</evidence>
<proteinExistence type="inferred from homology"/>
<sequence length="394" mass="43800">MKTKTPVPVLYFVPQPLDNLRLAHLCGPLDENLRQISAALDLSIFRRGEKFIVSGHNAEKGLELLEKFYAQAKKIISIDEVQLALVEQRANSSKKKAQEEGLEELSSTTKSAKSSAPSKTAKPATKTSRVKKPPVDLDEEVAPAEQADGEIESPILKTRRSDLRGRTPHQNTYLKAILEHDITFGVGPAGTGKTYLAVACAVDALERDAVKRIVLTRPAVEAGERLGFLPGDLAQKVDPYLRPLYDALYDLLGFDRTQKMFEKQVIEIAPLAYMRGRTLNHSFIILDEAQNTTPEQMKMFLTRIGFGSKAVVTGDVTQIDLQRHQRSGLVDACQVLRHVRGIAFNQFTSVDVVRHPLVGRIVDAYEEATQHQDQQDAEIVSLKHATAMSKSKRR</sequence>
<organism evidence="9 10">
    <name type="scientific">Undibacterium nitidum</name>
    <dbReference type="NCBI Taxonomy" id="2762298"/>
    <lineage>
        <taxon>Bacteria</taxon>
        <taxon>Pseudomonadati</taxon>
        <taxon>Pseudomonadota</taxon>
        <taxon>Betaproteobacteria</taxon>
        <taxon>Burkholderiales</taxon>
        <taxon>Oxalobacteraceae</taxon>
        <taxon>Undibacterium</taxon>
    </lineage>
</organism>
<comment type="subcellular location">
    <subcellularLocation>
        <location evidence="1">Cytoplasm</location>
    </subcellularLocation>
</comment>
<dbReference type="GO" id="GO:0005524">
    <property type="term" value="F:ATP binding"/>
    <property type="evidence" value="ECO:0007669"/>
    <property type="project" value="UniProtKB-KW"/>
</dbReference>
<keyword evidence="5" id="KW-0067">ATP-binding</keyword>
<dbReference type="Gene3D" id="3.40.50.300">
    <property type="entry name" value="P-loop containing nucleotide triphosphate hydrolases"/>
    <property type="match status" value="1"/>
</dbReference>
<dbReference type="SUPFAM" id="SSF52540">
    <property type="entry name" value="P-loop containing nucleoside triphosphate hydrolases"/>
    <property type="match status" value="1"/>
</dbReference>
<keyword evidence="3" id="KW-0963">Cytoplasm</keyword>
<name>A0A923HLZ0_9BURK</name>
<dbReference type="Pfam" id="PF02562">
    <property type="entry name" value="PhoH"/>
    <property type="match status" value="1"/>
</dbReference>
<dbReference type="GO" id="GO:0005829">
    <property type="term" value="C:cytosol"/>
    <property type="evidence" value="ECO:0007669"/>
    <property type="project" value="TreeGrafter"/>
</dbReference>
<feature type="domain" description="PhoH-like protein" evidence="8">
    <location>
        <begin position="163"/>
        <end position="366"/>
    </location>
</feature>
<reference evidence="9" key="1">
    <citation type="submission" date="2020-08" db="EMBL/GenBank/DDBJ databases">
        <title>Novel species isolated from subtropical streams in China.</title>
        <authorList>
            <person name="Lu H."/>
        </authorList>
    </citation>
    <scope>NUCLEOTIDE SEQUENCE</scope>
    <source>
        <strain evidence="9">LX22W</strain>
    </source>
</reference>
<dbReference type="InterPro" id="IPR003714">
    <property type="entry name" value="PhoH"/>
</dbReference>
<dbReference type="EMBL" id="JACOFZ010000001">
    <property type="protein sequence ID" value="MBC3880813.1"/>
    <property type="molecule type" value="Genomic_DNA"/>
</dbReference>
<evidence type="ECO:0000256" key="1">
    <source>
        <dbReference type="ARBA" id="ARBA00004496"/>
    </source>
</evidence>
<gene>
    <name evidence="9" type="ORF">H8K36_05455</name>
</gene>
<comment type="similarity">
    <text evidence="2">Belongs to the PhoH family.</text>
</comment>
<evidence type="ECO:0000256" key="5">
    <source>
        <dbReference type="ARBA" id="ARBA00022840"/>
    </source>
</evidence>
<evidence type="ECO:0000313" key="9">
    <source>
        <dbReference type="EMBL" id="MBC3880813.1"/>
    </source>
</evidence>
<feature type="compositionally biased region" description="Acidic residues" evidence="7">
    <location>
        <begin position="136"/>
        <end position="151"/>
    </location>
</feature>
<evidence type="ECO:0000256" key="2">
    <source>
        <dbReference type="ARBA" id="ARBA00010393"/>
    </source>
</evidence>
<keyword evidence="10" id="KW-1185">Reference proteome</keyword>
<dbReference type="RefSeq" id="WP_186914712.1">
    <property type="nucleotide sequence ID" value="NZ_JACOFZ010000001.1"/>
</dbReference>
<feature type="region of interest" description="Disordered" evidence="7">
    <location>
        <begin position="92"/>
        <end position="164"/>
    </location>
</feature>
<evidence type="ECO:0000256" key="4">
    <source>
        <dbReference type="ARBA" id="ARBA00022741"/>
    </source>
</evidence>
<dbReference type="AlphaFoldDB" id="A0A923HLZ0"/>